<evidence type="ECO:0000256" key="2">
    <source>
        <dbReference type="ARBA" id="ARBA00008226"/>
    </source>
</evidence>
<protein>
    <recommendedName>
        <fullName evidence="12">Alanine--tRNA ligase</fullName>
        <ecNumber evidence="12">6.1.1.7</ecNumber>
    </recommendedName>
    <alternativeName>
        <fullName evidence="12">Alanyl-tRNA synthetase</fullName>
        <shortName evidence="12">AlaRS</shortName>
    </alternativeName>
</protein>
<keyword evidence="6 12" id="KW-0547">Nucleotide-binding</keyword>
<evidence type="ECO:0000256" key="12">
    <source>
        <dbReference type="HAMAP-Rule" id="MF_00036"/>
    </source>
</evidence>
<evidence type="ECO:0000256" key="1">
    <source>
        <dbReference type="ARBA" id="ARBA00004496"/>
    </source>
</evidence>
<feature type="coiled-coil region" evidence="13">
    <location>
        <begin position="724"/>
        <end position="758"/>
    </location>
</feature>
<keyword evidence="10 12" id="KW-0648">Protein biosynthesis</keyword>
<dbReference type="GO" id="GO:0000049">
    <property type="term" value="F:tRNA binding"/>
    <property type="evidence" value="ECO:0007669"/>
    <property type="project" value="UniProtKB-KW"/>
</dbReference>
<dbReference type="SUPFAM" id="SSF101353">
    <property type="entry name" value="Putative anticodon-binding domain of alanyl-tRNA synthetase (AlaRS)"/>
    <property type="match status" value="1"/>
</dbReference>
<dbReference type="FunFam" id="2.40.30.130:FF:000001">
    <property type="entry name" value="Alanine--tRNA ligase"/>
    <property type="match status" value="1"/>
</dbReference>
<comment type="function">
    <text evidence="12">Catalyzes the attachment of alanine to tRNA(Ala) in a two-step reaction: alanine is first activated by ATP to form Ala-AMP and then transferred to the acceptor end of tRNA(Ala). Also edits incorrectly charged Ser-tRNA(Ala) and Gly-tRNA(Ala) via its editing domain.</text>
</comment>
<evidence type="ECO:0000256" key="4">
    <source>
        <dbReference type="ARBA" id="ARBA00022598"/>
    </source>
</evidence>
<dbReference type="SMART" id="SM00863">
    <property type="entry name" value="tRNA_SAD"/>
    <property type="match status" value="1"/>
</dbReference>
<comment type="subcellular location">
    <subcellularLocation>
        <location evidence="1 12">Cytoplasm</location>
    </subcellularLocation>
</comment>
<dbReference type="InterPro" id="IPR018162">
    <property type="entry name" value="Ala-tRNA-ligase_IIc_anticod-bd"/>
</dbReference>
<feature type="binding site" evidence="12">
    <location>
        <position position="669"/>
    </location>
    <ligand>
        <name>Zn(2+)</name>
        <dbReference type="ChEBI" id="CHEBI:29105"/>
    </ligand>
</feature>
<dbReference type="GO" id="GO:0006419">
    <property type="term" value="P:alanyl-tRNA aminoacylation"/>
    <property type="evidence" value="ECO:0007669"/>
    <property type="project" value="UniProtKB-UniRule"/>
</dbReference>
<evidence type="ECO:0000256" key="8">
    <source>
        <dbReference type="ARBA" id="ARBA00022840"/>
    </source>
</evidence>
<dbReference type="PANTHER" id="PTHR11777:SF9">
    <property type="entry name" value="ALANINE--TRNA LIGASE, CYTOPLASMIC"/>
    <property type="match status" value="1"/>
</dbReference>
<feature type="binding site" evidence="12">
    <location>
        <position position="665"/>
    </location>
    <ligand>
        <name>Zn(2+)</name>
        <dbReference type="ChEBI" id="CHEBI:29105"/>
    </ligand>
</feature>
<dbReference type="FunFam" id="3.10.310.40:FF:000001">
    <property type="entry name" value="Alanine--tRNA ligase"/>
    <property type="match status" value="1"/>
</dbReference>
<dbReference type="EC" id="6.1.1.7" evidence="12"/>
<dbReference type="InterPro" id="IPR045864">
    <property type="entry name" value="aa-tRNA-synth_II/BPL/LPL"/>
</dbReference>
<dbReference type="PROSITE" id="PS50860">
    <property type="entry name" value="AA_TRNA_LIGASE_II_ALA"/>
    <property type="match status" value="1"/>
</dbReference>
<reference evidence="15 16" key="1">
    <citation type="submission" date="2016-03" db="EMBL/GenBank/DDBJ databases">
        <title>Chemosynthetic sulphur-oxidizing symbionts of marine invertebrate animals are capable of nitrogen fixation.</title>
        <authorList>
            <person name="Petersen J.M."/>
            <person name="Kemper A."/>
            <person name="Gruber-Vodicka H."/>
            <person name="Cardini U."/>
            <person name="Geest Mvander."/>
            <person name="Kleiner M."/>
            <person name="Bulgheresi S."/>
            <person name="Fussmann M."/>
            <person name="Herbold C."/>
            <person name="Seah B.K.B."/>
            <person name="Antony C.Paul."/>
            <person name="Liu D."/>
            <person name="Belitz A."/>
            <person name="Weber M."/>
        </authorList>
    </citation>
    <scope>NUCLEOTIDE SEQUENCE [LARGE SCALE GENOMIC DNA]</scope>
    <source>
        <strain evidence="15">G_D</strain>
    </source>
</reference>
<evidence type="ECO:0000256" key="3">
    <source>
        <dbReference type="ARBA" id="ARBA00022555"/>
    </source>
</evidence>
<dbReference type="Gene3D" id="3.10.310.40">
    <property type="match status" value="1"/>
</dbReference>
<gene>
    <name evidence="12" type="primary">alaS</name>
    <name evidence="15" type="ORF">A3196_17395</name>
</gene>
<dbReference type="GO" id="GO:0045892">
    <property type="term" value="P:negative regulation of DNA-templated transcription"/>
    <property type="evidence" value="ECO:0007669"/>
    <property type="project" value="TreeGrafter"/>
</dbReference>
<keyword evidence="8 12" id="KW-0067">ATP-binding</keyword>
<evidence type="ECO:0000256" key="10">
    <source>
        <dbReference type="ARBA" id="ARBA00022917"/>
    </source>
</evidence>
<dbReference type="STRING" id="1818881.A3196_17395"/>
<dbReference type="OrthoDB" id="9803884at2"/>
<organism evidence="15 16">
    <name type="scientific">Candidatus Thiodiazotropha endoloripes</name>
    <dbReference type="NCBI Taxonomy" id="1818881"/>
    <lineage>
        <taxon>Bacteria</taxon>
        <taxon>Pseudomonadati</taxon>
        <taxon>Pseudomonadota</taxon>
        <taxon>Gammaproteobacteria</taxon>
        <taxon>Chromatiales</taxon>
        <taxon>Sedimenticolaceae</taxon>
        <taxon>Candidatus Thiodiazotropha</taxon>
    </lineage>
</organism>
<dbReference type="PRINTS" id="PR00980">
    <property type="entry name" value="TRNASYNTHALA"/>
</dbReference>
<dbReference type="Pfam" id="PF01411">
    <property type="entry name" value="tRNA-synt_2c"/>
    <property type="match status" value="1"/>
</dbReference>
<evidence type="ECO:0000256" key="9">
    <source>
        <dbReference type="ARBA" id="ARBA00022884"/>
    </source>
</evidence>
<dbReference type="AlphaFoldDB" id="A0A1E2UUX8"/>
<comment type="similarity">
    <text evidence="2 12">Belongs to the class-II aminoacyl-tRNA synthetase family.</text>
</comment>
<dbReference type="InterPro" id="IPR018165">
    <property type="entry name" value="Ala-tRNA-synth_IIc_core"/>
</dbReference>
<evidence type="ECO:0000256" key="5">
    <source>
        <dbReference type="ARBA" id="ARBA00022723"/>
    </source>
</evidence>
<feature type="binding site" evidence="12">
    <location>
        <position position="567"/>
    </location>
    <ligand>
        <name>Zn(2+)</name>
        <dbReference type="ChEBI" id="CHEBI:29105"/>
    </ligand>
</feature>
<evidence type="ECO:0000256" key="7">
    <source>
        <dbReference type="ARBA" id="ARBA00022833"/>
    </source>
</evidence>
<dbReference type="InterPro" id="IPR018163">
    <property type="entry name" value="Thr/Ala-tRNA-synth_IIc_edit"/>
</dbReference>
<dbReference type="InterPro" id="IPR012947">
    <property type="entry name" value="tRNA_SAD"/>
</dbReference>
<dbReference type="Proteomes" id="UP000094849">
    <property type="component" value="Unassembled WGS sequence"/>
</dbReference>
<evidence type="ECO:0000256" key="13">
    <source>
        <dbReference type="SAM" id="Coils"/>
    </source>
</evidence>
<sequence length="875" mass="96410">MKTSADIRRAFLDYFAQHQHEIVASSPLVPQNDPTLLFTNAGMVQFKDVFLGREKRDYTRATSSQRCVRAGGKHNDLENVGYTARHHTFFEMLGNFSFGDYFKQDAIKYAWEFLTETIGLPAEKLWITVYQDDQEAAEIWLNEIGVDPARFTRIGDKPGGKPYESDNFWSMGDTGPCGPCSEIFYDHGEAIWGGPPGTPEEEGDRYIEIWNLVFMQYNRDADGVMTPLPKPSVDTGMGLERLAAVLQHVHSNYEIDLFAHLIEAAAKATGCDNLQEKSLRVIADHIRSCAFLIVDGVLPSNEGRGYVLRRIIRRAIRHGYMLGVKEAFFYQLVEPLCREMGEFYPELVKQQSQVEKVLRLEEERFAQTLEQGMKILEETINGLQGKVIPGETVFKLYDTYGFPKDLTADIAREHELSIDQDGFETAMAEQRKRAQAASQFAAGDAVDITLDEATRFTGYEGLEEAAEVVALLKDGASVDQLSAGEQGMVFLNHTPFYAESGGQVGDLGVLEGNGLLFEVEDTRKQAGELFAHIGKLEEGELKVGDRVTAQVNAYTRQATALNHSATHLLHAALRQVLGDHVAQKGSLVDAERLRFDFSHFEPISREQLQTIEQMVNEQIRYNHLVNTDIMSLDEAKNSGAMALFGEKYDEHVRVLSMGDFSTELCGGTHVNAVGDIGLCKITAETGIAAGVRRIEAVTGQRAIEWMEADEERVQRVAEMIKSGRDEIEDKLTQILDRNRKLEKELEQLKAKLASAAGSDLASSAVAVGEIKVLAANLDGADPKSLRETMDQLKNKLGSAVILLTAVAGGKVSLVAGVTKDLTGSMKAGDLVKLAAEQVGGKGGGRPDMAQAGGSNPDAIPQALELVEPWVREKLG</sequence>
<feature type="binding site" evidence="12">
    <location>
        <position position="563"/>
    </location>
    <ligand>
        <name>Zn(2+)</name>
        <dbReference type="ChEBI" id="CHEBI:29105"/>
    </ligand>
</feature>
<keyword evidence="12" id="KW-0963">Cytoplasm</keyword>
<comment type="caution">
    <text evidence="15">The sequence shown here is derived from an EMBL/GenBank/DDBJ whole genome shotgun (WGS) entry which is preliminary data.</text>
</comment>
<comment type="cofactor">
    <cofactor evidence="12">
        <name>Zn(2+)</name>
        <dbReference type="ChEBI" id="CHEBI:29105"/>
    </cofactor>
    <text evidence="12">Binds 1 zinc ion per subunit.</text>
</comment>
<dbReference type="Gene3D" id="3.30.980.10">
    <property type="entry name" value="Threonyl-trna Synthetase, Chain A, domain 2"/>
    <property type="match status" value="1"/>
</dbReference>
<comment type="domain">
    <text evidence="12">Consists of three domains; the N-terminal catalytic domain, the editing domain and the C-terminal C-Ala domain. The editing domain removes incorrectly charged amino acids, while the C-Ala domain, along with tRNA(Ala), serves as a bridge to cooperatively bring together the editing and aminoacylation centers thus stimulating deacylation of misacylated tRNAs.</text>
</comment>
<dbReference type="GO" id="GO:0005829">
    <property type="term" value="C:cytosol"/>
    <property type="evidence" value="ECO:0007669"/>
    <property type="project" value="TreeGrafter"/>
</dbReference>
<name>A0A1E2UUX8_9GAMM</name>
<dbReference type="Gene3D" id="2.40.30.130">
    <property type="match status" value="1"/>
</dbReference>
<dbReference type="GO" id="GO:0005524">
    <property type="term" value="F:ATP binding"/>
    <property type="evidence" value="ECO:0007669"/>
    <property type="project" value="UniProtKB-UniRule"/>
</dbReference>
<dbReference type="GO" id="GO:0004813">
    <property type="term" value="F:alanine-tRNA ligase activity"/>
    <property type="evidence" value="ECO:0007669"/>
    <property type="project" value="UniProtKB-UniRule"/>
</dbReference>
<dbReference type="SUPFAM" id="SSF50447">
    <property type="entry name" value="Translation proteins"/>
    <property type="match status" value="1"/>
</dbReference>
<dbReference type="FunFam" id="3.30.980.10:FF:000004">
    <property type="entry name" value="Alanine--tRNA ligase, cytoplasmic"/>
    <property type="match status" value="1"/>
</dbReference>
<dbReference type="FunFam" id="3.30.54.20:FF:000001">
    <property type="entry name" value="Alanine--tRNA ligase"/>
    <property type="match status" value="1"/>
</dbReference>
<evidence type="ECO:0000313" key="16">
    <source>
        <dbReference type="Proteomes" id="UP000094849"/>
    </source>
</evidence>
<keyword evidence="3 12" id="KW-0820">tRNA-binding</keyword>
<dbReference type="InterPro" id="IPR003156">
    <property type="entry name" value="DHHA1_dom"/>
</dbReference>
<evidence type="ECO:0000259" key="14">
    <source>
        <dbReference type="PROSITE" id="PS50860"/>
    </source>
</evidence>
<keyword evidence="9 12" id="KW-0694">RNA-binding</keyword>
<dbReference type="RefSeq" id="WP_069020473.1">
    <property type="nucleotide sequence ID" value="NZ_LVJY01000011.1"/>
</dbReference>
<dbReference type="HAMAP" id="MF_00036_B">
    <property type="entry name" value="Ala_tRNA_synth_B"/>
    <property type="match status" value="1"/>
</dbReference>
<comment type="catalytic activity">
    <reaction evidence="12">
        <text>tRNA(Ala) + L-alanine + ATP = L-alanyl-tRNA(Ala) + AMP + diphosphate</text>
        <dbReference type="Rhea" id="RHEA:12540"/>
        <dbReference type="Rhea" id="RHEA-COMP:9657"/>
        <dbReference type="Rhea" id="RHEA-COMP:9923"/>
        <dbReference type="ChEBI" id="CHEBI:30616"/>
        <dbReference type="ChEBI" id="CHEBI:33019"/>
        <dbReference type="ChEBI" id="CHEBI:57972"/>
        <dbReference type="ChEBI" id="CHEBI:78442"/>
        <dbReference type="ChEBI" id="CHEBI:78497"/>
        <dbReference type="ChEBI" id="CHEBI:456215"/>
        <dbReference type="EC" id="6.1.1.7"/>
    </reaction>
</comment>
<keyword evidence="4 12" id="KW-0436">Ligase</keyword>
<dbReference type="PANTHER" id="PTHR11777">
    <property type="entry name" value="ALANYL-TRNA SYNTHETASE"/>
    <property type="match status" value="1"/>
</dbReference>
<dbReference type="SUPFAM" id="SSF55186">
    <property type="entry name" value="ThrRS/AlaRS common domain"/>
    <property type="match status" value="1"/>
</dbReference>
<dbReference type="SUPFAM" id="SSF55681">
    <property type="entry name" value="Class II aaRS and biotin synthetases"/>
    <property type="match status" value="1"/>
</dbReference>
<dbReference type="Pfam" id="PF02272">
    <property type="entry name" value="DHHA1"/>
    <property type="match status" value="1"/>
</dbReference>
<keyword evidence="5 12" id="KW-0479">Metal-binding</keyword>
<dbReference type="GO" id="GO:0008270">
    <property type="term" value="F:zinc ion binding"/>
    <property type="evidence" value="ECO:0007669"/>
    <property type="project" value="UniProtKB-UniRule"/>
</dbReference>
<dbReference type="NCBIfam" id="TIGR00344">
    <property type="entry name" value="alaS"/>
    <property type="match status" value="1"/>
</dbReference>
<dbReference type="InterPro" id="IPR023033">
    <property type="entry name" value="Ala_tRNA_ligase_euk/bac"/>
</dbReference>
<dbReference type="InterPro" id="IPR050058">
    <property type="entry name" value="Ala-tRNA_ligase"/>
</dbReference>
<keyword evidence="11 12" id="KW-0030">Aminoacyl-tRNA synthetase</keyword>
<dbReference type="InterPro" id="IPR018164">
    <property type="entry name" value="Ala-tRNA-synth_IIc_N"/>
</dbReference>
<dbReference type="InterPro" id="IPR002318">
    <property type="entry name" value="Ala-tRNA-lgiase_IIc"/>
</dbReference>
<dbReference type="Gene3D" id="6.10.250.550">
    <property type="match status" value="1"/>
</dbReference>
<dbReference type="Pfam" id="PF07973">
    <property type="entry name" value="tRNA_SAD"/>
    <property type="match status" value="1"/>
</dbReference>
<accession>A0A1E2UUX8</accession>
<dbReference type="InterPro" id="IPR009000">
    <property type="entry name" value="Transl_B-barrel_sf"/>
</dbReference>
<proteinExistence type="inferred from homology"/>
<dbReference type="FunFam" id="3.30.930.10:FF:000004">
    <property type="entry name" value="Alanine--tRNA ligase"/>
    <property type="match status" value="1"/>
</dbReference>
<keyword evidence="16" id="KW-1185">Reference proteome</keyword>
<dbReference type="Gene3D" id="3.30.930.10">
    <property type="entry name" value="Bira Bifunctional Protein, Domain 2"/>
    <property type="match status" value="1"/>
</dbReference>
<dbReference type="CDD" id="cd00673">
    <property type="entry name" value="AlaRS_core"/>
    <property type="match status" value="1"/>
</dbReference>
<keyword evidence="13" id="KW-0175">Coiled coil</keyword>
<evidence type="ECO:0000256" key="11">
    <source>
        <dbReference type="ARBA" id="ARBA00023146"/>
    </source>
</evidence>
<dbReference type="Gene3D" id="3.30.54.20">
    <property type="match status" value="1"/>
</dbReference>
<keyword evidence="7 12" id="KW-0862">Zinc</keyword>
<feature type="domain" description="Alanyl-transfer RNA synthetases family profile" evidence="14">
    <location>
        <begin position="2"/>
        <end position="708"/>
    </location>
</feature>
<evidence type="ECO:0000256" key="6">
    <source>
        <dbReference type="ARBA" id="ARBA00022741"/>
    </source>
</evidence>
<dbReference type="EMBL" id="LVJZ01000003">
    <property type="protein sequence ID" value="ODB98365.1"/>
    <property type="molecule type" value="Genomic_DNA"/>
</dbReference>
<dbReference type="GO" id="GO:0002161">
    <property type="term" value="F:aminoacyl-tRNA deacylase activity"/>
    <property type="evidence" value="ECO:0007669"/>
    <property type="project" value="TreeGrafter"/>
</dbReference>
<evidence type="ECO:0000313" key="15">
    <source>
        <dbReference type="EMBL" id="ODB98365.1"/>
    </source>
</evidence>